<protein>
    <submittedName>
        <fullName evidence="2">Uncharacterized protein</fullName>
    </submittedName>
</protein>
<sequence length="155" mass="17014">MRGRLLARLRRRRQLRLLLALGALALGLWAAYLELVAMAGGGAVPERKQCVVERADAQGWVFEQVKLKNWGSDCPLLRGGHIVEVEIGGHPGHSDHKVIKFEISVDRRKSAGKPSALDTRRAGESSTQDRKGHAVGLGQDLRAADERGDRAHQET</sequence>
<accession>A0A3M0JP92</accession>
<comment type="caution">
    <text evidence="2">The sequence shown here is derived from an EMBL/GenBank/DDBJ whole genome shotgun (WGS) entry which is preliminary data.</text>
</comment>
<evidence type="ECO:0000313" key="3">
    <source>
        <dbReference type="Proteomes" id="UP000269221"/>
    </source>
</evidence>
<reference evidence="2 3" key="1">
    <citation type="submission" date="2018-07" db="EMBL/GenBank/DDBJ databases">
        <title>A high quality draft genome assembly of the barn swallow (H. rustica rustica).</title>
        <authorList>
            <person name="Formenti G."/>
            <person name="Chiara M."/>
            <person name="Poveda L."/>
            <person name="Francoijs K.-J."/>
            <person name="Bonisoli-Alquati A."/>
            <person name="Canova L."/>
            <person name="Gianfranceschi L."/>
            <person name="Horner D.S."/>
            <person name="Saino N."/>
        </authorList>
    </citation>
    <scope>NUCLEOTIDE SEQUENCE [LARGE SCALE GENOMIC DNA]</scope>
    <source>
        <strain evidence="2">Chelidonia</strain>
        <tissue evidence="2">Blood</tissue>
    </source>
</reference>
<feature type="compositionally biased region" description="Basic and acidic residues" evidence="1">
    <location>
        <begin position="118"/>
        <end position="132"/>
    </location>
</feature>
<name>A0A3M0JP92_HIRRU</name>
<evidence type="ECO:0000313" key="2">
    <source>
        <dbReference type="EMBL" id="RMC02669.1"/>
    </source>
</evidence>
<proteinExistence type="predicted"/>
<dbReference type="Proteomes" id="UP000269221">
    <property type="component" value="Unassembled WGS sequence"/>
</dbReference>
<dbReference type="OrthoDB" id="9222531at2759"/>
<dbReference type="AlphaFoldDB" id="A0A3M0JP92"/>
<feature type="compositionally biased region" description="Basic and acidic residues" evidence="1">
    <location>
        <begin position="142"/>
        <end position="155"/>
    </location>
</feature>
<gene>
    <name evidence="2" type="ORF">DUI87_19857</name>
</gene>
<organism evidence="2 3">
    <name type="scientific">Hirundo rustica rustica</name>
    <dbReference type="NCBI Taxonomy" id="333673"/>
    <lineage>
        <taxon>Eukaryota</taxon>
        <taxon>Metazoa</taxon>
        <taxon>Chordata</taxon>
        <taxon>Craniata</taxon>
        <taxon>Vertebrata</taxon>
        <taxon>Euteleostomi</taxon>
        <taxon>Archelosauria</taxon>
        <taxon>Archosauria</taxon>
        <taxon>Dinosauria</taxon>
        <taxon>Saurischia</taxon>
        <taxon>Theropoda</taxon>
        <taxon>Coelurosauria</taxon>
        <taxon>Aves</taxon>
        <taxon>Neognathae</taxon>
        <taxon>Neoaves</taxon>
        <taxon>Telluraves</taxon>
        <taxon>Australaves</taxon>
        <taxon>Passeriformes</taxon>
        <taxon>Sylvioidea</taxon>
        <taxon>Hirundinidae</taxon>
        <taxon>Hirundo</taxon>
    </lineage>
</organism>
<evidence type="ECO:0000256" key="1">
    <source>
        <dbReference type="SAM" id="MobiDB-lite"/>
    </source>
</evidence>
<keyword evidence="3" id="KW-1185">Reference proteome</keyword>
<feature type="region of interest" description="Disordered" evidence="1">
    <location>
        <begin position="107"/>
        <end position="155"/>
    </location>
</feature>
<dbReference type="EMBL" id="QRBI01000131">
    <property type="protein sequence ID" value="RMC02669.1"/>
    <property type="molecule type" value="Genomic_DNA"/>
</dbReference>